<dbReference type="InterPro" id="IPR000086">
    <property type="entry name" value="NUDIX_hydrolase_dom"/>
</dbReference>
<dbReference type="GO" id="GO:0005829">
    <property type="term" value="C:cytosol"/>
    <property type="evidence" value="ECO:0007669"/>
    <property type="project" value="TreeGrafter"/>
</dbReference>
<comment type="caution">
    <text evidence="3">The sequence shown here is derived from an EMBL/GenBank/DDBJ whole genome shotgun (WGS) entry which is preliminary data.</text>
</comment>
<keyword evidence="4" id="KW-1185">Reference proteome</keyword>
<accession>A0AAE3EEW4</accession>
<dbReference type="RefSeq" id="WP_230752330.1">
    <property type="nucleotide sequence ID" value="NZ_JAINWA010000001.1"/>
</dbReference>
<dbReference type="PANTHER" id="PTHR11839">
    <property type="entry name" value="UDP/ADP-SUGAR PYROPHOSPHATASE"/>
    <property type="match status" value="1"/>
</dbReference>
<evidence type="ECO:0000313" key="4">
    <source>
        <dbReference type="Proteomes" id="UP001198163"/>
    </source>
</evidence>
<protein>
    <submittedName>
        <fullName evidence="3">NUDIX hydrolase</fullName>
    </submittedName>
</protein>
<name>A0AAE3EEW4_9SPIR</name>
<dbReference type="Gene3D" id="3.90.79.10">
    <property type="entry name" value="Nucleoside Triphosphate Pyrophosphohydrolase"/>
    <property type="match status" value="1"/>
</dbReference>
<dbReference type="Pfam" id="PF00293">
    <property type="entry name" value="NUDIX"/>
    <property type="match status" value="1"/>
</dbReference>
<dbReference type="PANTHER" id="PTHR11839:SF31">
    <property type="entry name" value="ADP-RIBOSE PYROPHOSPHATASE"/>
    <property type="match status" value="1"/>
</dbReference>
<dbReference type="EMBL" id="JAINWA010000001">
    <property type="protein sequence ID" value="MCD1653390.1"/>
    <property type="molecule type" value="Genomic_DNA"/>
</dbReference>
<organism evidence="3 4">
    <name type="scientific">Teretinema zuelzerae</name>
    <dbReference type="NCBI Taxonomy" id="156"/>
    <lineage>
        <taxon>Bacteria</taxon>
        <taxon>Pseudomonadati</taxon>
        <taxon>Spirochaetota</taxon>
        <taxon>Spirochaetia</taxon>
        <taxon>Spirochaetales</taxon>
        <taxon>Treponemataceae</taxon>
        <taxon>Teretinema</taxon>
    </lineage>
</organism>
<keyword evidence="1 3" id="KW-0378">Hydrolase</keyword>
<dbReference type="GO" id="GO:0006753">
    <property type="term" value="P:nucleoside phosphate metabolic process"/>
    <property type="evidence" value="ECO:0007669"/>
    <property type="project" value="TreeGrafter"/>
</dbReference>
<evidence type="ECO:0000313" key="3">
    <source>
        <dbReference type="EMBL" id="MCD1653390.1"/>
    </source>
</evidence>
<dbReference type="InterPro" id="IPR015797">
    <property type="entry name" value="NUDIX_hydrolase-like_dom_sf"/>
</dbReference>
<reference evidence="3" key="1">
    <citation type="submission" date="2021-08" db="EMBL/GenBank/DDBJ databases">
        <title>Comparative analyses of Brucepasteria parasyntrophica and Teretinema zuelzerae.</title>
        <authorList>
            <person name="Song Y."/>
            <person name="Brune A."/>
        </authorList>
    </citation>
    <scope>NUCLEOTIDE SEQUENCE</scope>
    <source>
        <strain evidence="3">DSM 1903</strain>
    </source>
</reference>
<gene>
    <name evidence="3" type="ORF">K7J14_01590</name>
</gene>
<evidence type="ECO:0000256" key="1">
    <source>
        <dbReference type="ARBA" id="ARBA00022801"/>
    </source>
</evidence>
<dbReference type="Proteomes" id="UP001198163">
    <property type="component" value="Unassembled WGS sequence"/>
</dbReference>
<dbReference type="AlphaFoldDB" id="A0AAE3EEW4"/>
<feature type="domain" description="Nudix hydrolase" evidence="2">
    <location>
        <begin position="52"/>
        <end position="172"/>
    </location>
</feature>
<proteinExistence type="predicted"/>
<dbReference type="CDD" id="cd24161">
    <property type="entry name" value="NUDIX_ADPRase_Ndx2"/>
    <property type="match status" value="1"/>
</dbReference>
<dbReference type="SUPFAM" id="SSF55811">
    <property type="entry name" value="Nudix"/>
    <property type="match status" value="1"/>
</dbReference>
<dbReference type="GO" id="GO:0016787">
    <property type="term" value="F:hydrolase activity"/>
    <property type="evidence" value="ECO:0007669"/>
    <property type="project" value="UniProtKB-KW"/>
</dbReference>
<evidence type="ECO:0000259" key="2">
    <source>
        <dbReference type="Pfam" id="PF00293"/>
    </source>
</evidence>
<sequence>MNAENAQRREIETLSTKEVYRNRWMRVREDAILRSDGSEGLYGVIEKADFAVVVPLGSEGLTLVEQYRYTVGGRFWEFPQGSKEEGEYSPLELARAELREETGLSASCVLEAGELFTAYGYSNQKYRVFLATGLAQGERDLDPEEQDLVCRAFPVAEVERMILDGTIRDATTVAAFGLLRMKGLL</sequence>
<dbReference type="GO" id="GO:0019693">
    <property type="term" value="P:ribose phosphate metabolic process"/>
    <property type="evidence" value="ECO:0007669"/>
    <property type="project" value="TreeGrafter"/>
</dbReference>